<name>A0A2K1ICR3_PHYPA</name>
<dbReference type="Gramene" id="Pp3c26_12140V3.2">
    <property type="protein sequence ID" value="PAC:32917154.CDS.1"/>
    <property type="gene ID" value="Pp3c26_12140"/>
</dbReference>
<evidence type="ECO:0000313" key="2">
    <source>
        <dbReference type="EMBL" id="PNR27073.1"/>
    </source>
</evidence>
<dbReference type="InParanoid" id="A0A2K1ICR3"/>
<gene>
    <name evidence="2" type="ORF">PHYPA_030554</name>
</gene>
<protein>
    <submittedName>
        <fullName evidence="2 3">Uncharacterized protein</fullName>
    </submittedName>
</protein>
<dbReference type="EMBL" id="ABEU02000026">
    <property type="protein sequence ID" value="PNR27073.1"/>
    <property type="molecule type" value="Genomic_DNA"/>
</dbReference>
<keyword evidence="1" id="KW-0472">Membrane</keyword>
<dbReference type="EnsemblPlants" id="Pp3c26_12140V3.1">
    <property type="protein sequence ID" value="PAC:32917153.CDS.1"/>
    <property type="gene ID" value="Pp3c26_12140"/>
</dbReference>
<reference evidence="2 4" key="2">
    <citation type="journal article" date="2018" name="Plant J.">
        <title>The Physcomitrella patens chromosome-scale assembly reveals moss genome structure and evolution.</title>
        <authorList>
            <person name="Lang D."/>
            <person name="Ullrich K.K."/>
            <person name="Murat F."/>
            <person name="Fuchs J."/>
            <person name="Jenkins J."/>
            <person name="Haas F.B."/>
            <person name="Piednoel M."/>
            <person name="Gundlach H."/>
            <person name="Van Bel M."/>
            <person name="Meyberg R."/>
            <person name="Vives C."/>
            <person name="Morata J."/>
            <person name="Symeonidi A."/>
            <person name="Hiss M."/>
            <person name="Muchero W."/>
            <person name="Kamisugi Y."/>
            <person name="Saleh O."/>
            <person name="Blanc G."/>
            <person name="Decker E.L."/>
            <person name="van Gessel N."/>
            <person name="Grimwood J."/>
            <person name="Hayes R.D."/>
            <person name="Graham S.W."/>
            <person name="Gunter L.E."/>
            <person name="McDaniel S.F."/>
            <person name="Hoernstein S.N.W."/>
            <person name="Larsson A."/>
            <person name="Li F.W."/>
            <person name="Perroud P.F."/>
            <person name="Phillips J."/>
            <person name="Ranjan P."/>
            <person name="Rokshar D.S."/>
            <person name="Rothfels C.J."/>
            <person name="Schneider L."/>
            <person name="Shu S."/>
            <person name="Stevenson D.W."/>
            <person name="Thummler F."/>
            <person name="Tillich M."/>
            <person name="Villarreal Aguilar J.C."/>
            <person name="Widiez T."/>
            <person name="Wong G.K."/>
            <person name="Wymore A."/>
            <person name="Zhang Y."/>
            <person name="Zimmer A.D."/>
            <person name="Quatrano R.S."/>
            <person name="Mayer K.F.X."/>
            <person name="Goodstein D."/>
            <person name="Casacuberta J.M."/>
            <person name="Vandepoele K."/>
            <person name="Reski R."/>
            <person name="Cuming A.C."/>
            <person name="Tuskan G.A."/>
            <person name="Maumus F."/>
            <person name="Salse J."/>
            <person name="Schmutz J."/>
            <person name="Rensing S.A."/>
        </authorList>
    </citation>
    <scope>NUCLEOTIDE SEQUENCE [LARGE SCALE GENOMIC DNA]</scope>
    <source>
        <strain evidence="3 4">cv. Gransden 2004</strain>
    </source>
</reference>
<proteinExistence type="predicted"/>
<sequence length="129" mass="15168">MANLNRERAHTHICICTCIYIYIEKKWKVAKLQLHAPVALQASTSLLPRHTVSCVLQLNTTLLDERNMMPPPPPRRRARGPLHRHLPMYTEHFVASWMAIQIIVFYRMIMHPPFHKSDCRTPNYERSRG</sequence>
<reference evidence="2 4" key="1">
    <citation type="journal article" date="2008" name="Science">
        <title>The Physcomitrella genome reveals evolutionary insights into the conquest of land by plants.</title>
        <authorList>
            <person name="Rensing S."/>
            <person name="Lang D."/>
            <person name="Zimmer A."/>
            <person name="Terry A."/>
            <person name="Salamov A."/>
            <person name="Shapiro H."/>
            <person name="Nishiyama T."/>
            <person name="Perroud P.-F."/>
            <person name="Lindquist E."/>
            <person name="Kamisugi Y."/>
            <person name="Tanahashi T."/>
            <person name="Sakakibara K."/>
            <person name="Fujita T."/>
            <person name="Oishi K."/>
            <person name="Shin-I T."/>
            <person name="Kuroki Y."/>
            <person name="Toyoda A."/>
            <person name="Suzuki Y."/>
            <person name="Hashimoto A."/>
            <person name="Yamaguchi K."/>
            <person name="Sugano A."/>
            <person name="Kohara Y."/>
            <person name="Fujiyama A."/>
            <person name="Anterola A."/>
            <person name="Aoki S."/>
            <person name="Ashton N."/>
            <person name="Barbazuk W.B."/>
            <person name="Barker E."/>
            <person name="Bennetzen J."/>
            <person name="Bezanilla M."/>
            <person name="Blankenship R."/>
            <person name="Cho S.H."/>
            <person name="Dutcher S."/>
            <person name="Estelle M."/>
            <person name="Fawcett J.A."/>
            <person name="Gundlach H."/>
            <person name="Hanada K."/>
            <person name="Heyl A."/>
            <person name="Hicks K.A."/>
            <person name="Hugh J."/>
            <person name="Lohr M."/>
            <person name="Mayer K."/>
            <person name="Melkozernov A."/>
            <person name="Murata T."/>
            <person name="Nelson D."/>
            <person name="Pils B."/>
            <person name="Prigge M."/>
            <person name="Reiss B."/>
            <person name="Renner T."/>
            <person name="Rombauts S."/>
            <person name="Rushton P."/>
            <person name="Sanderfoot A."/>
            <person name="Schween G."/>
            <person name="Shiu S.-H."/>
            <person name="Stueber K."/>
            <person name="Theodoulou F.L."/>
            <person name="Tu H."/>
            <person name="Van de Peer Y."/>
            <person name="Verrier P.J."/>
            <person name="Waters E."/>
            <person name="Wood A."/>
            <person name="Yang L."/>
            <person name="Cove D."/>
            <person name="Cuming A."/>
            <person name="Hasebe M."/>
            <person name="Lucas S."/>
            <person name="Mishler D.B."/>
            <person name="Reski R."/>
            <person name="Grigoriev I."/>
            <person name="Quatrano R.S."/>
            <person name="Boore J.L."/>
        </authorList>
    </citation>
    <scope>NUCLEOTIDE SEQUENCE [LARGE SCALE GENOMIC DNA]</scope>
    <source>
        <strain evidence="3 4">cv. Gransden 2004</strain>
    </source>
</reference>
<keyword evidence="4" id="KW-1185">Reference proteome</keyword>
<organism evidence="2">
    <name type="scientific">Physcomitrium patens</name>
    <name type="common">Spreading-leaved earth moss</name>
    <name type="synonym">Physcomitrella patens</name>
    <dbReference type="NCBI Taxonomy" id="3218"/>
    <lineage>
        <taxon>Eukaryota</taxon>
        <taxon>Viridiplantae</taxon>
        <taxon>Streptophyta</taxon>
        <taxon>Embryophyta</taxon>
        <taxon>Bryophyta</taxon>
        <taxon>Bryophytina</taxon>
        <taxon>Bryopsida</taxon>
        <taxon>Funariidae</taxon>
        <taxon>Funariales</taxon>
        <taxon>Funariaceae</taxon>
        <taxon>Physcomitrium</taxon>
    </lineage>
</organism>
<evidence type="ECO:0000313" key="4">
    <source>
        <dbReference type="Proteomes" id="UP000006727"/>
    </source>
</evidence>
<keyword evidence="1" id="KW-0812">Transmembrane</keyword>
<dbReference type="Proteomes" id="UP000006727">
    <property type="component" value="Chromosome 26"/>
</dbReference>
<keyword evidence="1" id="KW-1133">Transmembrane helix</keyword>
<dbReference type="PaxDb" id="3218-PP1S6_306V6.1"/>
<evidence type="ECO:0000256" key="1">
    <source>
        <dbReference type="SAM" id="Phobius"/>
    </source>
</evidence>
<accession>A0A2K1ICR3</accession>
<dbReference type="AlphaFoldDB" id="A0A2K1ICR3"/>
<evidence type="ECO:0000313" key="3">
    <source>
        <dbReference type="EnsemblPlants" id="PAC:32917153.CDS.1"/>
    </source>
</evidence>
<feature type="transmembrane region" description="Helical" evidence="1">
    <location>
        <begin position="86"/>
        <end position="106"/>
    </location>
</feature>
<dbReference type="Gramene" id="Pp3c26_12140V3.1">
    <property type="protein sequence ID" value="PAC:32917153.CDS.1"/>
    <property type="gene ID" value="Pp3c26_12140"/>
</dbReference>
<reference evidence="3" key="3">
    <citation type="submission" date="2020-12" db="UniProtKB">
        <authorList>
            <consortium name="EnsemblPlants"/>
        </authorList>
    </citation>
    <scope>IDENTIFICATION</scope>
</reference>
<dbReference type="EnsemblPlants" id="Pp3c26_12140V3.2">
    <property type="protein sequence ID" value="PAC:32917154.CDS.1"/>
    <property type="gene ID" value="Pp3c26_12140"/>
</dbReference>